<dbReference type="EMBL" id="JAQGDS010000002">
    <property type="protein sequence ID" value="KAJ6262952.1"/>
    <property type="molecule type" value="Genomic_DNA"/>
</dbReference>
<name>A0AAD6J366_DREDA</name>
<evidence type="ECO:0000313" key="2">
    <source>
        <dbReference type="EMBL" id="KAJ6262952.1"/>
    </source>
</evidence>
<reference evidence="2" key="1">
    <citation type="submission" date="2023-01" db="EMBL/GenBank/DDBJ databases">
        <title>The chitinases involved in constricting ring structure development in the nematode-trapping fungus Drechslerella dactyloides.</title>
        <authorList>
            <person name="Wang R."/>
            <person name="Zhang L."/>
            <person name="Tang P."/>
            <person name="Li S."/>
            <person name="Liang L."/>
        </authorList>
    </citation>
    <scope>NUCLEOTIDE SEQUENCE</scope>
    <source>
        <strain evidence="2">YMF1.00031</strain>
    </source>
</reference>
<evidence type="ECO:0000313" key="3">
    <source>
        <dbReference type="Proteomes" id="UP001221413"/>
    </source>
</evidence>
<gene>
    <name evidence="2" type="ORF">Dda_1510</name>
</gene>
<proteinExistence type="predicted"/>
<dbReference type="Proteomes" id="UP001221413">
    <property type="component" value="Unassembled WGS sequence"/>
</dbReference>
<sequence length="91" mass="9447">MAKSGPPKAVSAPSRQAAISTPSKQPATHRFLFHFLLAITPAARWGGAAIDGFFSFPALSAGICEEFVILGNVYSLPDDATAPQHHSAVAG</sequence>
<evidence type="ECO:0000256" key="1">
    <source>
        <dbReference type="SAM" id="MobiDB-lite"/>
    </source>
</evidence>
<dbReference type="AlphaFoldDB" id="A0AAD6J366"/>
<protein>
    <submittedName>
        <fullName evidence="2">Uncharacterized protein</fullName>
    </submittedName>
</protein>
<feature type="region of interest" description="Disordered" evidence="1">
    <location>
        <begin position="1"/>
        <end position="24"/>
    </location>
</feature>
<keyword evidence="3" id="KW-1185">Reference proteome</keyword>
<comment type="caution">
    <text evidence="2">The sequence shown here is derived from an EMBL/GenBank/DDBJ whole genome shotgun (WGS) entry which is preliminary data.</text>
</comment>
<feature type="compositionally biased region" description="Polar residues" evidence="1">
    <location>
        <begin position="13"/>
        <end position="24"/>
    </location>
</feature>
<organism evidence="2 3">
    <name type="scientific">Drechslerella dactyloides</name>
    <name type="common">Nematode-trapping fungus</name>
    <name type="synonym">Arthrobotrys dactyloides</name>
    <dbReference type="NCBI Taxonomy" id="74499"/>
    <lineage>
        <taxon>Eukaryota</taxon>
        <taxon>Fungi</taxon>
        <taxon>Dikarya</taxon>
        <taxon>Ascomycota</taxon>
        <taxon>Pezizomycotina</taxon>
        <taxon>Orbiliomycetes</taxon>
        <taxon>Orbiliales</taxon>
        <taxon>Orbiliaceae</taxon>
        <taxon>Drechslerella</taxon>
    </lineage>
</organism>
<accession>A0AAD6J366</accession>